<accession>A0AA86SWL6</accession>
<organism evidence="1 2">
    <name type="scientific">Sphenostylis stenocarpa</name>
    <dbReference type="NCBI Taxonomy" id="92480"/>
    <lineage>
        <taxon>Eukaryota</taxon>
        <taxon>Viridiplantae</taxon>
        <taxon>Streptophyta</taxon>
        <taxon>Embryophyta</taxon>
        <taxon>Tracheophyta</taxon>
        <taxon>Spermatophyta</taxon>
        <taxon>Magnoliopsida</taxon>
        <taxon>eudicotyledons</taxon>
        <taxon>Gunneridae</taxon>
        <taxon>Pentapetalae</taxon>
        <taxon>rosids</taxon>
        <taxon>fabids</taxon>
        <taxon>Fabales</taxon>
        <taxon>Fabaceae</taxon>
        <taxon>Papilionoideae</taxon>
        <taxon>50 kb inversion clade</taxon>
        <taxon>NPAAA clade</taxon>
        <taxon>indigoferoid/millettioid clade</taxon>
        <taxon>Phaseoleae</taxon>
        <taxon>Sphenostylis</taxon>
    </lineage>
</organism>
<sequence>MDTFVCSHSEQTISPRSTTARINKETMKIVTRFVLGHFLFDVETFSEDENLGTHRATHRLLLDTTYLRQ</sequence>
<protein>
    <submittedName>
        <fullName evidence="1">Uncharacterized protein</fullName>
    </submittedName>
</protein>
<dbReference type="AlphaFoldDB" id="A0AA86SWL6"/>
<dbReference type="EMBL" id="OY731404">
    <property type="protein sequence ID" value="CAJ1968947.1"/>
    <property type="molecule type" value="Genomic_DNA"/>
</dbReference>
<gene>
    <name evidence="1" type="ORF">AYBTSS11_LOCUS21988</name>
</gene>
<name>A0AA86SWL6_9FABA</name>
<dbReference type="Gramene" id="rna-AYBTSS11_LOCUS21988">
    <property type="protein sequence ID" value="CAJ1968947.1"/>
    <property type="gene ID" value="gene-AYBTSS11_LOCUS21988"/>
</dbReference>
<keyword evidence="2" id="KW-1185">Reference proteome</keyword>
<evidence type="ECO:0000313" key="1">
    <source>
        <dbReference type="EMBL" id="CAJ1968947.1"/>
    </source>
</evidence>
<reference evidence="1" key="1">
    <citation type="submission" date="2023-10" db="EMBL/GenBank/DDBJ databases">
        <authorList>
            <person name="Domelevo Entfellner J.-B."/>
        </authorList>
    </citation>
    <scope>NUCLEOTIDE SEQUENCE</scope>
</reference>
<proteinExistence type="predicted"/>
<dbReference type="Proteomes" id="UP001189624">
    <property type="component" value="Chromosome 7"/>
</dbReference>
<evidence type="ECO:0000313" key="2">
    <source>
        <dbReference type="Proteomes" id="UP001189624"/>
    </source>
</evidence>